<gene>
    <name evidence="1" type="ORF">F5148DRAFT_1369181</name>
</gene>
<proteinExistence type="predicted"/>
<keyword evidence="2" id="KW-1185">Reference proteome</keyword>
<dbReference type="Proteomes" id="UP001207468">
    <property type="component" value="Unassembled WGS sequence"/>
</dbReference>
<comment type="caution">
    <text evidence="1">The sequence shown here is derived from an EMBL/GenBank/DDBJ whole genome shotgun (WGS) entry which is preliminary data.</text>
</comment>
<name>A0ACC0U3B5_9AGAM</name>
<evidence type="ECO:0000313" key="1">
    <source>
        <dbReference type="EMBL" id="KAI9460745.1"/>
    </source>
</evidence>
<reference evidence="1" key="1">
    <citation type="submission" date="2021-03" db="EMBL/GenBank/DDBJ databases">
        <title>Evolutionary priming and transition to the ectomycorrhizal habit in an iconic lineage of mushroom-forming fungi: is preadaptation a requirement?</title>
        <authorList>
            <consortium name="DOE Joint Genome Institute"/>
            <person name="Looney B.P."/>
            <person name="Miyauchi S."/>
            <person name="Morin E."/>
            <person name="Drula E."/>
            <person name="Courty P.E."/>
            <person name="Chicoki N."/>
            <person name="Fauchery L."/>
            <person name="Kohler A."/>
            <person name="Kuo A."/>
            <person name="LaButti K."/>
            <person name="Pangilinan J."/>
            <person name="Lipzen A."/>
            <person name="Riley R."/>
            <person name="Andreopoulos W."/>
            <person name="He G."/>
            <person name="Johnson J."/>
            <person name="Barry K.W."/>
            <person name="Grigoriev I.V."/>
            <person name="Nagy L."/>
            <person name="Hibbett D."/>
            <person name="Henrissat B."/>
            <person name="Matheny P.B."/>
            <person name="Labbe J."/>
            <person name="Martin A.F."/>
        </authorList>
    </citation>
    <scope>NUCLEOTIDE SEQUENCE</scope>
    <source>
        <strain evidence="1">BPL698</strain>
    </source>
</reference>
<evidence type="ECO:0000313" key="2">
    <source>
        <dbReference type="Proteomes" id="UP001207468"/>
    </source>
</evidence>
<dbReference type="EMBL" id="JAGFNK010000183">
    <property type="protein sequence ID" value="KAI9460745.1"/>
    <property type="molecule type" value="Genomic_DNA"/>
</dbReference>
<protein>
    <submittedName>
        <fullName evidence="1">Fungal-specific transcription factor domain-containing protein</fullName>
    </submittedName>
</protein>
<organism evidence="1 2">
    <name type="scientific">Russula earlei</name>
    <dbReference type="NCBI Taxonomy" id="71964"/>
    <lineage>
        <taxon>Eukaryota</taxon>
        <taxon>Fungi</taxon>
        <taxon>Dikarya</taxon>
        <taxon>Basidiomycota</taxon>
        <taxon>Agaricomycotina</taxon>
        <taxon>Agaricomycetes</taxon>
        <taxon>Russulales</taxon>
        <taxon>Russulaceae</taxon>
        <taxon>Russula</taxon>
    </lineage>
</organism>
<accession>A0ACC0U3B5</accession>
<sequence length="739" mass="81502">MHDSPSSPRRSIAPAPLKQQQAKKAGAPKAKGAVRAKSGCYTCRIRRKKCDERPNAEGRCETCIRLRLQCLGFGQKRPEWLKENNNVSMFREKIKDFLAAQGMIKGHSGSGARTAEQEGMLVLITDHGRSDTSSPHSPTLSVDSSEDRRPNGHNISSLRHDPHYPSISLPPQHSHSGYSTQPQPSTGAPPLPVPSQAPISMPISGLAPTHPLPFTSTLPPSYQQQYVLEEEEYNDAELSHHSYYIEHSLNDSIAPFITTHQSGLVRHYLDHVLQRQYLLADTSIADFIIRTVQRNPAVRDAVCLLATLHQETLRQAKPSTAPANALVLHEPSSDPRRTYKRICDNLRSSAAEGYTEGEAMAGLFVVSAFLFKGGRGAWQQFLAVAAEWVWTVFNQTAADPAETIMRCTDSQQFVIKTTFWFDILASTTRLEPPRFLNIYRRLWSPRRAAYIDDAHQHPHQHPHPNPHPHPHQHQHQHQHQHLHQQHPPAQPPLSMMSVMGCENETALAIAEISALACWKEAQERHRTLSVPDLVDRGRTIEAECLPRTAAPQPQSQSQPQPQPAPAPAPAGNVFYPAGGVDDLAAKRRLTADIFRATARVYLHTVISGEHPGCPEIREGVRETIECLRRVPAVGGVGGPGSGSGASASSSSSSSVARSVLRSVVFGLCLCGCLADDPEEREFLLRRLDAEEQAEDVGNCASARLVMQEVWKRRPSGGGETPLSWREATQQFGGESLLLV</sequence>